<keyword evidence="2" id="KW-0472">Membrane</keyword>
<dbReference type="InterPro" id="IPR011042">
    <property type="entry name" value="6-blade_b-propeller_TolB-like"/>
</dbReference>
<dbReference type="RefSeq" id="WP_039097246.1">
    <property type="nucleotide sequence ID" value="NZ_JTDN01000002.1"/>
</dbReference>
<dbReference type="PANTHER" id="PTHR19328">
    <property type="entry name" value="HEDGEHOG-INTERACTING PROTEIN"/>
    <property type="match status" value="1"/>
</dbReference>
<comment type="caution">
    <text evidence="4">The sequence shown here is derived from an EMBL/GenBank/DDBJ whole genome shotgun (WGS) entry which is preliminary data.</text>
</comment>
<dbReference type="EMBL" id="JTDN01000002">
    <property type="protein sequence ID" value="KHL24787.1"/>
    <property type="molecule type" value="Genomic_DNA"/>
</dbReference>
<reference evidence="4 5" key="1">
    <citation type="submission" date="2014-11" db="EMBL/GenBank/DDBJ databases">
        <title>Draft genome sequence of Kirrobacter mercurialis.</title>
        <authorList>
            <person name="Coil D.A."/>
            <person name="Eisen J.A."/>
        </authorList>
    </citation>
    <scope>NUCLEOTIDE SEQUENCE [LARGE SCALE GENOMIC DNA]</scope>
    <source>
        <strain evidence="4 5">Coronado</strain>
    </source>
</reference>
<dbReference type="OrthoDB" id="9770043at2"/>
<feature type="transmembrane region" description="Helical" evidence="2">
    <location>
        <begin position="7"/>
        <end position="26"/>
    </location>
</feature>
<evidence type="ECO:0000256" key="2">
    <source>
        <dbReference type="SAM" id="Phobius"/>
    </source>
</evidence>
<dbReference type="PANTHER" id="PTHR19328:SF55">
    <property type="entry name" value="BLR6566 PROTEIN"/>
    <property type="match status" value="1"/>
</dbReference>
<accession>A0A0B2BXS1</accession>
<dbReference type="InterPro" id="IPR054539">
    <property type="entry name" value="Beta-prop_PDH"/>
</dbReference>
<keyword evidence="5" id="KW-1185">Reference proteome</keyword>
<protein>
    <submittedName>
        <fullName evidence="4">Sorbosone dehydrogenase</fullName>
    </submittedName>
</protein>
<evidence type="ECO:0000313" key="4">
    <source>
        <dbReference type="EMBL" id="KHL24787.1"/>
    </source>
</evidence>
<dbReference type="Gene3D" id="2.120.10.30">
    <property type="entry name" value="TolB, C-terminal domain"/>
    <property type="match status" value="1"/>
</dbReference>
<dbReference type="Pfam" id="PF22807">
    <property type="entry name" value="TrAA12"/>
    <property type="match status" value="2"/>
</dbReference>
<dbReference type="STRING" id="1572751.PK98_12850"/>
<name>A0A0B2BXS1_9SPHN</name>
<evidence type="ECO:0000259" key="3">
    <source>
        <dbReference type="Pfam" id="PF22807"/>
    </source>
</evidence>
<dbReference type="AlphaFoldDB" id="A0A0B2BXS1"/>
<keyword evidence="2" id="KW-1133">Transmembrane helix</keyword>
<evidence type="ECO:0000313" key="5">
    <source>
        <dbReference type="Proteomes" id="UP000030988"/>
    </source>
</evidence>
<gene>
    <name evidence="4" type="ORF">PK98_12850</name>
</gene>
<dbReference type="Proteomes" id="UP000030988">
    <property type="component" value="Unassembled WGS sequence"/>
</dbReference>
<feature type="domain" description="Pyrroloquinoline quinone-dependent pyranose dehydrogenase beta-propeller" evidence="3">
    <location>
        <begin position="175"/>
        <end position="296"/>
    </location>
</feature>
<sequence>MSTRKKIALALLVIILLLVGIGWWLVRGNRAELSLDQVTGTDPVISQTREETFPTVGVAKPIGWADGAKPQAAQGLVVNRFAEGLDHPRIIYTLPNGDVLVAQANRPETPEGEGDEGGLFEKVAGWVQGILFKRAGAAVPSPDSLVLLRDADGNGMAEERHLLRDDLASPGGMVWRDGRLYVANHNAVLRFDYQLGADVLTGEPVKLMDLPGGGNHWMRNIVLNEDGTRLYVTVGSASNIAEKGIEIEEGRAAIHELDLVSGSSRIWGAGLRNPNGLAWNPWSGELWTTVNERDMLGGDLVPDYLTNVPIGVNYGWPWVYWNEEIDERVEAPMPQFLTQYTRTPEYALGPHVAALGLAFTQGGTRLGPNFQQGAFIARHGSWNRKPLVGYDVVYVPFDARGNPQGKPVPVLLPFLQDQDTTRGRPTWVAFDRTGALLVSDDTANIIWRVVAPDAQPAPAPTRNTGPALPPVRELTGDPRRAFENPPADIRPGV</sequence>
<feature type="domain" description="Pyrroloquinoline quinone-dependent pyranose dehydrogenase beta-propeller" evidence="3">
    <location>
        <begin position="341"/>
        <end position="447"/>
    </location>
</feature>
<keyword evidence="2" id="KW-0812">Transmembrane</keyword>
<dbReference type="SUPFAM" id="SSF50952">
    <property type="entry name" value="Soluble quinoprotein glucose dehydrogenase"/>
    <property type="match status" value="1"/>
</dbReference>
<dbReference type="InterPro" id="IPR011041">
    <property type="entry name" value="Quinoprot_gluc/sorb_DH_b-prop"/>
</dbReference>
<feature type="region of interest" description="Disordered" evidence="1">
    <location>
        <begin position="455"/>
        <end position="493"/>
    </location>
</feature>
<proteinExistence type="predicted"/>
<organism evidence="4 5">
    <name type="scientific">Croceibacterium mercuriale</name>
    <dbReference type="NCBI Taxonomy" id="1572751"/>
    <lineage>
        <taxon>Bacteria</taxon>
        <taxon>Pseudomonadati</taxon>
        <taxon>Pseudomonadota</taxon>
        <taxon>Alphaproteobacteria</taxon>
        <taxon>Sphingomonadales</taxon>
        <taxon>Erythrobacteraceae</taxon>
        <taxon>Croceibacterium</taxon>
    </lineage>
</organism>
<evidence type="ECO:0000256" key="1">
    <source>
        <dbReference type="SAM" id="MobiDB-lite"/>
    </source>
</evidence>